<dbReference type="InterPro" id="IPR053084">
    <property type="entry name" value="AKAP"/>
</dbReference>
<feature type="region of interest" description="Disordered" evidence="1">
    <location>
        <begin position="66"/>
        <end position="90"/>
    </location>
</feature>
<dbReference type="OrthoDB" id="2148342at2759"/>
<comment type="caution">
    <text evidence="2">The sequence shown here is derived from an EMBL/GenBank/DDBJ whole genome shotgun (WGS) entry which is preliminary data.</text>
</comment>
<dbReference type="GO" id="GO:0005952">
    <property type="term" value="C:cAMP-dependent protein kinase complex"/>
    <property type="evidence" value="ECO:0007669"/>
    <property type="project" value="TreeGrafter"/>
</dbReference>
<dbReference type="InterPro" id="IPR025663">
    <property type="entry name" value="AKAP_28"/>
</dbReference>
<dbReference type="Pfam" id="PF14469">
    <property type="entry name" value="AKAP28"/>
    <property type="match status" value="1"/>
</dbReference>
<dbReference type="AlphaFoldDB" id="A0A8K0GHY4"/>
<name>A0A8K0GHY4_IGNLU</name>
<feature type="compositionally biased region" description="Basic and acidic residues" evidence="1">
    <location>
        <begin position="68"/>
        <end position="83"/>
    </location>
</feature>
<evidence type="ECO:0000313" key="2">
    <source>
        <dbReference type="EMBL" id="KAF2899956.1"/>
    </source>
</evidence>
<protein>
    <recommendedName>
        <fullName evidence="4">A-kinase anchor protein 14</fullName>
    </recommendedName>
</protein>
<proteinExistence type="predicted"/>
<feature type="compositionally biased region" description="Polar residues" evidence="1">
    <location>
        <begin position="1"/>
        <end position="15"/>
    </location>
</feature>
<reference evidence="2" key="1">
    <citation type="submission" date="2019-08" db="EMBL/GenBank/DDBJ databases">
        <title>The genome of the North American firefly Photinus pyralis.</title>
        <authorList>
            <consortium name="Photinus pyralis genome working group"/>
            <person name="Fallon T.R."/>
            <person name="Sander Lower S.E."/>
            <person name="Weng J.-K."/>
        </authorList>
    </citation>
    <scope>NUCLEOTIDE SEQUENCE</scope>
    <source>
        <strain evidence="2">TRF0915ILg1</strain>
        <tissue evidence="2">Whole body</tissue>
    </source>
</reference>
<evidence type="ECO:0008006" key="4">
    <source>
        <dbReference type="Google" id="ProtNLM"/>
    </source>
</evidence>
<evidence type="ECO:0000313" key="3">
    <source>
        <dbReference type="Proteomes" id="UP000801492"/>
    </source>
</evidence>
<sequence length="374" mass="43475">MEEQTGNEYNHTTDAFSDEPVEEFPQTINSFQQFESVQNSTKKTVKPMYNEEADLEEEKIQNVLDLNQSHEENVHTPKEDENSKSNYDFPFTPPPTPIIGFSDTTDESDSAGFLSRVQNTRQKSKGVSIANNDKLDKEKKVKLTGFKIESDISSDYDGAELDHDAKVKTTKGQKDIDQEKQQAECNRFAGVEKFANQFVDKVIEKSIDNIRANKSLYMHSPYTWLDEEDIATLSSIHTYVEIFGSLTRWPRIQEFTKELGEYTINEYMLTWEYHDDWLYCINFLIEQSDECSDYYLYEAIWSIPSKPYPIPQATASVYFTIEVSRVKPNYCPVDVSYVFEGSRLIHTPGKIPFQEHWLYSIIDAKLEVYRQIKF</sequence>
<dbReference type="Proteomes" id="UP000801492">
    <property type="component" value="Unassembled WGS sequence"/>
</dbReference>
<feature type="region of interest" description="Disordered" evidence="1">
    <location>
        <begin position="1"/>
        <end position="23"/>
    </location>
</feature>
<dbReference type="GO" id="GO:0034237">
    <property type="term" value="F:protein kinase A regulatory subunit binding"/>
    <property type="evidence" value="ECO:0007669"/>
    <property type="project" value="TreeGrafter"/>
</dbReference>
<dbReference type="PANTHER" id="PTHR35075:SF1">
    <property type="entry name" value="A-KINASE ANCHOR PROTEIN 14"/>
    <property type="match status" value="1"/>
</dbReference>
<gene>
    <name evidence="2" type="ORF">ILUMI_06223</name>
</gene>
<organism evidence="2 3">
    <name type="scientific">Ignelater luminosus</name>
    <name type="common">Cucubano</name>
    <name type="synonym">Pyrophorus luminosus</name>
    <dbReference type="NCBI Taxonomy" id="2038154"/>
    <lineage>
        <taxon>Eukaryota</taxon>
        <taxon>Metazoa</taxon>
        <taxon>Ecdysozoa</taxon>
        <taxon>Arthropoda</taxon>
        <taxon>Hexapoda</taxon>
        <taxon>Insecta</taxon>
        <taxon>Pterygota</taxon>
        <taxon>Neoptera</taxon>
        <taxon>Endopterygota</taxon>
        <taxon>Coleoptera</taxon>
        <taxon>Polyphaga</taxon>
        <taxon>Elateriformia</taxon>
        <taxon>Elateroidea</taxon>
        <taxon>Elateridae</taxon>
        <taxon>Agrypninae</taxon>
        <taxon>Pyrophorini</taxon>
        <taxon>Ignelater</taxon>
    </lineage>
</organism>
<dbReference type="EMBL" id="VTPC01002493">
    <property type="protein sequence ID" value="KAF2899956.1"/>
    <property type="molecule type" value="Genomic_DNA"/>
</dbReference>
<evidence type="ECO:0000256" key="1">
    <source>
        <dbReference type="SAM" id="MobiDB-lite"/>
    </source>
</evidence>
<dbReference type="PANTHER" id="PTHR35075">
    <property type="entry name" value="A-KINASE ANCHOR PROTEIN 14"/>
    <property type="match status" value="1"/>
</dbReference>
<accession>A0A8K0GHY4</accession>
<keyword evidence="3" id="KW-1185">Reference proteome</keyword>